<proteinExistence type="predicted"/>
<organism evidence="1">
    <name type="scientific">Cyprideis torosa</name>
    <dbReference type="NCBI Taxonomy" id="163714"/>
    <lineage>
        <taxon>Eukaryota</taxon>
        <taxon>Metazoa</taxon>
        <taxon>Ecdysozoa</taxon>
        <taxon>Arthropoda</taxon>
        <taxon>Crustacea</taxon>
        <taxon>Oligostraca</taxon>
        <taxon>Ostracoda</taxon>
        <taxon>Podocopa</taxon>
        <taxon>Podocopida</taxon>
        <taxon>Cytherocopina</taxon>
        <taxon>Cytheroidea</taxon>
        <taxon>Cytherideidae</taxon>
        <taxon>Cyprideis</taxon>
    </lineage>
</organism>
<reference evidence="1" key="1">
    <citation type="submission" date="2020-11" db="EMBL/GenBank/DDBJ databases">
        <authorList>
            <person name="Tran Van P."/>
        </authorList>
    </citation>
    <scope>NUCLEOTIDE SEQUENCE</scope>
</reference>
<accession>A0A7R8W6V6</accession>
<dbReference type="EMBL" id="OB660731">
    <property type="protein sequence ID" value="CAD7226052.1"/>
    <property type="molecule type" value="Genomic_DNA"/>
</dbReference>
<gene>
    <name evidence="1" type="ORF">CTOB1V02_LOCUS3978</name>
</gene>
<evidence type="ECO:0000313" key="1">
    <source>
        <dbReference type="EMBL" id="CAD7226052.1"/>
    </source>
</evidence>
<name>A0A7R8W6V6_9CRUS</name>
<protein>
    <submittedName>
        <fullName evidence="1">Uncharacterized protein</fullName>
    </submittedName>
</protein>
<sequence>MPLAQLADQNPWQEALSFDDSCDGSPLSQMEIDETSSQRQSTNECCIQSRAHQFFAEEVRLVFGSFPHCELDFGRIHRICCQQSEFPLELNSRGPQPFI</sequence>
<dbReference type="AlphaFoldDB" id="A0A7R8W6V6"/>